<evidence type="ECO:0000256" key="1">
    <source>
        <dbReference type="SAM" id="Coils"/>
    </source>
</evidence>
<protein>
    <submittedName>
        <fullName evidence="3">Uncharacterized protein</fullName>
    </submittedName>
</protein>
<evidence type="ECO:0000256" key="2">
    <source>
        <dbReference type="SAM" id="Phobius"/>
    </source>
</evidence>
<gene>
    <name evidence="3" type="ORF">SDC9_93679</name>
</gene>
<dbReference type="EMBL" id="VSSQ01011497">
    <property type="protein sequence ID" value="MPM46972.1"/>
    <property type="molecule type" value="Genomic_DNA"/>
</dbReference>
<keyword evidence="2" id="KW-0472">Membrane</keyword>
<feature type="coiled-coil region" evidence="1">
    <location>
        <begin position="31"/>
        <end position="58"/>
    </location>
</feature>
<proteinExistence type="predicted"/>
<accession>A0A645A1Q9</accession>
<name>A0A645A1Q9_9ZZZZ</name>
<organism evidence="3">
    <name type="scientific">bioreactor metagenome</name>
    <dbReference type="NCBI Taxonomy" id="1076179"/>
    <lineage>
        <taxon>unclassified sequences</taxon>
        <taxon>metagenomes</taxon>
        <taxon>ecological metagenomes</taxon>
    </lineage>
</organism>
<sequence>MQEWDVVGVMIALIALMTAVVTPIVKLTHAITKLTTSLDDMEKGMQQLSANNRNAHERIWDYSREQDAKLGDHETRIRVMEEELA</sequence>
<feature type="transmembrane region" description="Helical" evidence="2">
    <location>
        <begin position="6"/>
        <end position="25"/>
    </location>
</feature>
<comment type="caution">
    <text evidence="3">The sequence shown here is derived from an EMBL/GenBank/DDBJ whole genome shotgun (WGS) entry which is preliminary data.</text>
</comment>
<reference evidence="3" key="1">
    <citation type="submission" date="2019-08" db="EMBL/GenBank/DDBJ databases">
        <authorList>
            <person name="Kucharzyk K."/>
            <person name="Murdoch R.W."/>
            <person name="Higgins S."/>
            <person name="Loffler F."/>
        </authorList>
    </citation>
    <scope>NUCLEOTIDE SEQUENCE</scope>
</reference>
<keyword evidence="1" id="KW-0175">Coiled coil</keyword>
<keyword evidence="2" id="KW-0812">Transmembrane</keyword>
<evidence type="ECO:0000313" key="3">
    <source>
        <dbReference type="EMBL" id="MPM46972.1"/>
    </source>
</evidence>
<keyword evidence="2" id="KW-1133">Transmembrane helix</keyword>
<dbReference type="AlphaFoldDB" id="A0A645A1Q9"/>